<reference evidence="1 2" key="1">
    <citation type="submission" date="2019-03" db="EMBL/GenBank/DDBJ databases">
        <title>Genomic Encyclopedia of Type Strains, Phase IV (KMG-IV): sequencing the most valuable type-strain genomes for metagenomic binning, comparative biology and taxonomic classification.</title>
        <authorList>
            <person name="Goeker M."/>
        </authorList>
    </citation>
    <scope>NUCLEOTIDE SEQUENCE [LARGE SCALE GENOMIC DNA]</scope>
    <source>
        <strain evidence="1 2">DSM 45361</strain>
    </source>
</reference>
<accession>A0A4R6SK28</accession>
<evidence type="ECO:0000313" key="1">
    <source>
        <dbReference type="EMBL" id="TDQ04184.1"/>
    </source>
</evidence>
<gene>
    <name evidence="1" type="ORF">EV186_101126</name>
</gene>
<comment type="caution">
    <text evidence="1">The sequence shown here is derived from an EMBL/GenBank/DDBJ whole genome shotgun (WGS) entry which is preliminary data.</text>
</comment>
<keyword evidence="2" id="KW-1185">Reference proteome</keyword>
<dbReference type="AlphaFoldDB" id="A0A4R6SK28"/>
<dbReference type="RefSeq" id="WP_243753751.1">
    <property type="nucleotide sequence ID" value="NZ_SNXZ01000001.1"/>
</dbReference>
<evidence type="ECO:0000313" key="2">
    <source>
        <dbReference type="Proteomes" id="UP000295444"/>
    </source>
</evidence>
<organism evidence="1 2">
    <name type="scientific">Labedaea rhizosphaerae</name>
    <dbReference type="NCBI Taxonomy" id="598644"/>
    <lineage>
        <taxon>Bacteria</taxon>
        <taxon>Bacillati</taxon>
        <taxon>Actinomycetota</taxon>
        <taxon>Actinomycetes</taxon>
        <taxon>Pseudonocardiales</taxon>
        <taxon>Pseudonocardiaceae</taxon>
        <taxon>Labedaea</taxon>
    </lineage>
</organism>
<sequence>MSTLSRDPTFLPLTVSAATMAINNAAPQHRAGATMVRQRAAEVDRAAAECWAGLLAGCDTMTAKALPGRLRALTEATSRYAGAGWWFSDGCKHRERVDAARTRIEDAIDERDGAEFAEAFIGYDLAVATAVAKVHARSETPAR</sequence>
<name>A0A4R6SK28_LABRH</name>
<dbReference type="Proteomes" id="UP000295444">
    <property type="component" value="Unassembled WGS sequence"/>
</dbReference>
<proteinExistence type="predicted"/>
<dbReference type="EMBL" id="SNXZ01000001">
    <property type="protein sequence ID" value="TDQ04184.1"/>
    <property type="molecule type" value="Genomic_DNA"/>
</dbReference>
<protein>
    <submittedName>
        <fullName evidence="1">Uncharacterized protein</fullName>
    </submittedName>
</protein>